<dbReference type="Proteomes" id="UP001201873">
    <property type="component" value="Unassembled WGS sequence"/>
</dbReference>
<evidence type="ECO:0000256" key="7">
    <source>
        <dbReference type="ARBA" id="ARBA00048807"/>
    </source>
</evidence>
<keyword evidence="10" id="KW-1185">Reference proteome</keyword>
<keyword evidence="4 8" id="KW-0479">Metal-binding</keyword>
<keyword evidence="6 8" id="KW-0456">Lyase</keyword>
<protein>
    <recommendedName>
        <fullName evidence="3 8">6-carboxy-5,6,7,8-tetrahydropterin synthase</fullName>
        <ecNumber evidence="8">4.-.-.-</ecNumber>
    </recommendedName>
</protein>
<dbReference type="InterPro" id="IPR038418">
    <property type="entry name" value="6-PTP_synth/QueD_sf"/>
</dbReference>
<dbReference type="SUPFAM" id="SSF55620">
    <property type="entry name" value="Tetrahydrobiopterin biosynthesis enzymes-like"/>
    <property type="match status" value="1"/>
</dbReference>
<comment type="catalytic activity">
    <reaction evidence="7 8">
        <text>7,8-dihydroneopterin 3'-triphosphate + H2O = 6-carboxy-5,6,7,8-tetrahydropterin + triphosphate + acetaldehyde + 2 H(+)</text>
        <dbReference type="Rhea" id="RHEA:27966"/>
        <dbReference type="ChEBI" id="CHEBI:15343"/>
        <dbReference type="ChEBI" id="CHEBI:15377"/>
        <dbReference type="ChEBI" id="CHEBI:15378"/>
        <dbReference type="ChEBI" id="CHEBI:18036"/>
        <dbReference type="ChEBI" id="CHEBI:58462"/>
        <dbReference type="ChEBI" id="CHEBI:61032"/>
        <dbReference type="EC" id="4.1.2.50"/>
    </reaction>
</comment>
<keyword evidence="5 8" id="KW-0862">Zinc</keyword>
<dbReference type="PANTHER" id="PTHR12589:SF7">
    <property type="entry name" value="6-PYRUVOYL TETRAHYDROBIOPTERIN SYNTHASE"/>
    <property type="match status" value="1"/>
</dbReference>
<evidence type="ECO:0000256" key="5">
    <source>
        <dbReference type="ARBA" id="ARBA00022833"/>
    </source>
</evidence>
<comment type="caution">
    <text evidence="9">The sequence shown here is derived from an EMBL/GenBank/DDBJ whole genome shotgun (WGS) entry which is preliminary data.</text>
</comment>
<gene>
    <name evidence="9" type="ORF">MXD59_21270</name>
</gene>
<evidence type="ECO:0000313" key="9">
    <source>
        <dbReference type="EMBL" id="MCK9878269.1"/>
    </source>
</evidence>
<organism evidence="9 10">
    <name type="scientific">Frankia umida</name>
    <dbReference type="NCBI Taxonomy" id="573489"/>
    <lineage>
        <taxon>Bacteria</taxon>
        <taxon>Bacillati</taxon>
        <taxon>Actinomycetota</taxon>
        <taxon>Actinomycetes</taxon>
        <taxon>Frankiales</taxon>
        <taxon>Frankiaceae</taxon>
        <taxon>Frankia</taxon>
    </lineage>
</organism>
<reference evidence="9 10" key="1">
    <citation type="submission" date="2022-04" db="EMBL/GenBank/DDBJ databases">
        <title>Genome diversity in the genus Frankia.</title>
        <authorList>
            <person name="Carlos-Shanley C."/>
            <person name="Hahn D."/>
        </authorList>
    </citation>
    <scope>NUCLEOTIDE SEQUENCE [LARGE SCALE GENOMIC DNA]</scope>
    <source>
        <strain evidence="9 10">Ag45/Mut15</strain>
    </source>
</reference>
<comment type="similarity">
    <text evidence="2 8">Belongs to the PTPS family. QueD subfamily.</text>
</comment>
<evidence type="ECO:0000256" key="8">
    <source>
        <dbReference type="PIRNR" id="PIRNR006113"/>
    </source>
</evidence>
<evidence type="ECO:0000256" key="1">
    <source>
        <dbReference type="ARBA" id="ARBA00005061"/>
    </source>
</evidence>
<evidence type="ECO:0000256" key="6">
    <source>
        <dbReference type="ARBA" id="ARBA00023239"/>
    </source>
</evidence>
<evidence type="ECO:0000313" key="10">
    <source>
        <dbReference type="Proteomes" id="UP001201873"/>
    </source>
</evidence>
<sequence length="128" mass="14285">MGYRIGKRFSFDAAHHLDGLPPGHKCARVHGHTYTVEVVFAADRLDEPGFVTDFGDLEPFGTYLDEKFDHRDLNDVLDVPPTSELLAAHLAQWIIDSLEPLVQGRLESVRVAESPNSWAEFAPAGRDE</sequence>
<proteinExistence type="inferred from homology"/>
<dbReference type="Pfam" id="PF01242">
    <property type="entry name" value="PTPS"/>
    <property type="match status" value="1"/>
</dbReference>
<dbReference type="InterPro" id="IPR007115">
    <property type="entry name" value="6-PTP_synth/QueD"/>
</dbReference>
<dbReference type="EC" id="4.-.-.-" evidence="8"/>
<name>A0ABT0K3D2_9ACTN</name>
<comment type="cofactor">
    <cofactor evidence="8">
        <name>Zn(2+)</name>
        <dbReference type="ChEBI" id="CHEBI:29105"/>
    </cofactor>
    <text evidence="8">Binds 1 zinc ion per subunit.</text>
</comment>
<dbReference type="Gene3D" id="3.30.479.10">
    <property type="entry name" value="6-pyruvoyl tetrahydropterin synthase/QueD"/>
    <property type="match status" value="2"/>
</dbReference>
<comment type="pathway">
    <text evidence="1 8">Purine metabolism; 7-cyano-7-deazaguanine biosynthesis.</text>
</comment>
<dbReference type="PANTHER" id="PTHR12589">
    <property type="entry name" value="PYRUVOYL TETRAHYDROBIOPTERIN SYNTHASE"/>
    <property type="match status" value="1"/>
</dbReference>
<dbReference type="EMBL" id="JALKFT010000030">
    <property type="protein sequence ID" value="MCK9878269.1"/>
    <property type="molecule type" value="Genomic_DNA"/>
</dbReference>
<evidence type="ECO:0000256" key="4">
    <source>
        <dbReference type="ARBA" id="ARBA00022723"/>
    </source>
</evidence>
<evidence type="ECO:0000256" key="2">
    <source>
        <dbReference type="ARBA" id="ARBA00008900"/>
    </source>
</evidence>
<accession>A0ABT0K3D2</accession>
<keyword evidence="8" id="KW-0671">Queuosine biosynthesis</keyword>
<evidence type="ECO:0000256" key="3">
    <source>
        <dbReference type="ARBA" id="ARBA00018141"/>
    </source>
</evidence>
<dbReference type="RefSeq" id="WP_248826396.1">
    <property type="nucleotide sequence ID" value="NZ_JALKFT010000030.1"/>
</dbReference>
<dbReference type="PIRSF" id="PIRSF006113">
    <property type="entry name" value="PTP_synth"/>
    <property type="match status" value="1"/>
</dbReference>